<dbReference type="RefSeq" id="WP_198916842.1">
    <property type="nucleotide sequence ID" value="NZ_JAEKPD010000013.1"/>
</dbReference>
<protein>
    <submittedName>
        <fullName evidence="2">Uncharacterized protein</fullName>
    </submittedName>
</protein>
<evidence type="ECO:0000256" key="1">
    <source>
        <dbReference type="SAM" id="MobiDB-lite"/>
    </source>
</evidence>
<reference evidence="2" key="1">
    <citation type="submission" date="2020-12" db="EMBL/GenBank/DDBJ databases">
        <title>Bacterial taxonomy.</title>
        <authorList>
            <person name="Pan X."/>
        </authorList>
    </citation>
    <scope>NUCLEOTIDE SEQUENCE</scope>
    <source>
        <strain evidence="2">KCTC 52957</strain>
    </source>
</reference>
<name>A0A934MAI5_9RHOB</name>
<proteinExistence type="predicted"/>
<evidence type="ECO:0000313" key="3">
    <source>
        <dbReference type="Proteomes" id="UP000642488"/>
    </source>
</evidence>
<comment type="caution">
    <text evidence="2">The sequence shown here is derived from an EMBL/GenBank/DDBJ whole genome shotgun (WGS) entry which is preliminary data.</text>
</comment>
<dbReference type="AlphaFoldDB" id="A0A934MAI5"/>
<organism evidence="2 3">
    <name type="scientific">Palleronia pontilimi</name>
    <dbReference type="NCBI Taxonomy" id="1964209"/>
    <lineage>
        <taxon>Bacteria</taxon>
        <taxon>Pseudomonadati</taxon>
        <taxon>Pseudomonadota</taxon>
        <taxon>Alphaproteobacteria</taxon>
        <taxon>Rhodobacterales</taxon>
        <taxon>Roseobacteraceae</taxon>
        <taxon>Palleronia</taxon>
    </lineage>
</organism>
<evidence type="ECO:0000313" key="2">
    <source>
        <dbReference type="EMBL" id="MBJ3763667.1"/>
    </source>
</evidence>
<dbReference type="EMBL" id="JAEKPD010000013">
    <property type="protein sequence ID" value="MBJ3763667.1"/>
    <property type="molecule type" value="Genomic_DNA"/>
</dbReference>
<feature type="region of interest" description="Disordered" evidence="1">
    <location>
        <begin position="81"/>
        <end position="106"/>
    </location>
</feature>
<keyword evidence="3" id="KW-1185">Reference proteome</keyword>
<sequence length="128" mass="13650">MTATSASGAYWRVDYQKVNPRPGPDEVLEPGIVYSALCPFRPGQIFEKRSEGLAGLQQAGQPSVMVLGPDEIVDPVQGAEMGHFDTQHGKPGSHLGDDRFGGQTVGQADAKHNNRLANVAEIHLQGCA</sequence>
<dbReference type="Proteomes" id="UP000642488">
    <property type="component" value="Unassembled WGS sequence"/>
</dbReference>
<accession>A0A934MAI5</accession>
<gene>
    <name evidence="2" type="ORF">ILP92_12995</name>
</gene>